<evidence type="ECO:0008006" key="3">
    <source>
        <dbReference type="Google" id="ProtNLM"/>
    </source>
</evidence>
<dbReference type="AlphaFoldDB" id="A0A1I4W379"/>
<evidence type="ECO:0000313" key="2">
    <source>
        <dbReference type="Proteomes" id="UP000199611"/>
    </source>
</evidence>
<dbReference type="STRING" id="39841.SAMN05660836_02580"/>
<gene>
    <name evidence="1" type="ORF">SAMN05660836_02580</name>
</gene>
<dbReference type="EMBL" id="FOUU01000013">
    <property type="protein sequence ID" value="SFN07790.1"/>
    <property type="molecule type" value="Genomic_DNA"/>
</dbReference>
<dbReference type="Proteomes" id="UP000199611">
    <property type="component" value="Unassembled WGS sequence"/>
</dbReference>
<accession>A0A1I4W379</accession>
<dbReference type="RefSeq" id="WP_093396371.1">
    <property type="nucleotide sequence ID" value="NZ_FOUU01000013.1"/>
</dbReference>
<organism evidence="1 2">
    <name type="scientific">Thermodesulforhabdus norvegica</name>
    <dbReference type="NCBI Taxonomy" id="39841"/>
    <lineage>
        <taxon>Bacteria</taxon>
        <taxon>Pseudomonadati</taxon>
        <taxon>Thermodesulfobacteriota</taxon>
        <taxon>Syntrophobacteria</taxon>
        <taxon>Syntrophobacterales</taxon>
        <taxon>Thermodesulforhabdaceae</taxon>
        <taxon>Thermodesulforhabdus</taxon>
    </lineage>
</organism>
<sequence length="235" mass="26517">MKCPGQDSRFWGKEAIFEARCPQCGSSVEFFKDEPSRRCRNCGHKFVNPRMDFGCAAYCKYADQCLGELPPELIAQREHLLKDRVAIEAKKRYGRDFAAISKAVRTARYAEELLRTEQGELPVVIIASHLHLLPYGAEKRPPAPEESARAAEEVLKSLSSKEELNRKVLKLIEKRDEKPDLSDSNHVVFHDAMSLALFEEELKRDPEAASTPPEVITPTARKILKSIMSKYGGNS</sequence>
<name>A0A1I4W379_9BACT</name>
<reference evidence="1 2" key="1">
    <citation type="submission" date="2016-10" db="EMBL/GenBank/DDBJ databases">
        <authorList>
            <person name="de Groot N.N."/>
        </authorList>
    </citation>
    <scope>NUCLEOTIDE SEQUENCE [LARGE SCALE GENOMIC DNA]</scope>
    <source>
        <strain evidence="1 2">DSM 9990</strain>
    </source>
</reference>
<evidence type="ECO:0000313" key="1">
    <source>
        <dbReference type="EMBL" id="SFN07790.1"/>
    </source>
</evidence>
<protein>
    <recommendedName>
        <fullName evidence="3">Phosphohydrolase</fullName>
    </recommendedName>
</protein>
<dbReference type="OrthoDB" id="155250at2"/>
<proteinExistence type="predicted"/>
<keyword evidence="2" id="KW-1185">Reference proteome</keyword>
<dbReference type="Gene3D" id="1.10.472.50">
    <property type="entry name" value="HD-domain/PDEase-like"/>
    <property type="match status" value="1"/>
</dbReference>